<dbReference type="InterPro" id="IPR015943">
    <property type="entry name" value="WD40/YVTN_repeat-like_dom_sf"/>
</dbReference>
<dbReference type="InterPro" id="IPR001680">
    <property type="entry name" value="WD40_rpt"/>
</dbReference>
<dbReference type="Pfam" id="PF00400">
    <property type="entry name" value="WD40"/>
    <property type="match status" value="3"/>
</dbReference>
<dbReference type="Proteomes" id="UP001470230">
    <property type="component" value="Unassembled WGS sequence"/>
</dbReference>
<reference evidence="3 4" key="1">
    <citation type="submission" date="2024-04" db="EMBL/GenBank/DDBJ databases">
        <title>Tritrichomonas musculus Genome.</title>
        <authorList>
            <person name="Alves-Ferreira E."/>
            <person name="Grigg M."/>
            <person name="Lorenzi H."/>
            <person name="Galac M."/>
        </authorList>
    </citation>
    <scope>NUCLEOTIDE SEQUENCE [LARGE SCALE GENOMIC DNA]</scope>
    <source>
        <strain evidence="3 4">EAF2021</strain>
    </source>
</reference>
<dbReference type="SMART" id="SM00320">
    <property type="entry name" value="WD40"/>
    <property type="match status" value="4"/>
</dbReference>
<organism evidence="3 4">
    <name type="scientific">Tritrichomonas musculus</name>
    <dbReference type="NCBI Taxonomy" id="1915356"/>
    <lineage>
        <taxon>Eukaryota</taxon>
        <taxon>Metamonada</taxon>
        <taxon>Parabasalia</taxon>
        <taxon>Tritrichomonadida</taxon>
        <taxon>Tritrichomonadidae</taxon>
        <taxon>Tritrichomonas</taxon>
    </lineage>
</organism>
<feature type="compositionally biased region" description="Basic residues" evidence="2">
    <location>
        <begin position="615"/>
        <end position="624"/>
    </location>
</feature>
<accession>A0ABR2HJS9</accession>
<dbReference type="EMBL" id="JAPFFF010000027">
    <property type="protein sequence ID" value="KAK8848109.1"/>
    <property type="molecule type" value="Genomic_DNA"/>
</dbReference>
<dbReference type="PROSITE" id="PS50294">
    <property type="entry name" value="WD_REPEATS_REGION"/>
    <property type="match status" value="1"/>
</dbReference>
<dbReference type="PANTHER" id="PTHR16266">
    <property type="entry name" value="WD REPEAT DOMAIN 9"/>
    <property type="match status" value="1"/>
</dbReference>
<dbReference type="PANTHER" id="PTHR16266:SF17">
    <property type="entry name" value="BRWD3"/>
    <property type="match status" value="1"/>
</dbReference>
<feature type="region of interest" description="Disordered" evidence="2">
    <location>
        <begin position="605"/>
        <end position="677"/>
    </location>
</feature>
<keyword evidence="1" id="KW-0853">WD repeat</keyword>
<feature type="repeat" description="WD" evidence="1">
    <location>
        <begin position="112"/>
        <end position="153"/>
    </location>
</feature>
<proteinExistence type="predicted"/>
<dbReference type="SUPFAM" id="SSF82171">
    <property type="entry name" value="DPP6 N-terminal domain-like"/>
    <property type="match status" value="1"/>
</dbReference>
<dbReference type="Gene3D" id="2.130.10.10">
    <property type="entry name" value="YVTN repeat-like/Quinoprotein amine dehydrogenase"/>
    <property type="match status" value="2"/>
</dbReference>
<protein>
    <submittedName>
        <fullName evidence="3">Uncharacterized protein</fullName>
    </submittedName>
</protein>
<sequence length="677" mass="75500">MKTNSGTTDSHTDFEAATLTYALIREINEPIAEEYRKNAFPHKQAKENSQTIYSSLPKDFFPKLIQNSLPKTSYPSLIHNFGKFTPIRSKVQERRSKLIYERLKRIVLTHRLVGHTRSAHSLLLDPFGILFFTGSEDTNIKCWHIPSFSLVCTFKGHEDAICGLQISPDRKLLASFAGKDDKFVRLWSLVDGAAVAVLPCSEGGFITSITFSPCNRYLAIASSNGTIRFIHITSLIPILAHAHSRISPDGKIPNQVNIGQLLFADGDFSHFNEVDPQAFIKSPPRSEKNVTLKTQVNSVKFSPGGNFAIAALENGNVIILSMTSTRRWIISAFEKDAADGAIFLKNNFHMIITWSQRGGEIKTWSFNENKIRNLHSFTVRANSKRSHLVALSVSCDESLLFACTSQSIFAWKIDDNKPLRHNDDSTTLAGCVGVEAHPKLPTVFMAITKNQITFWDASINSQKELINTLIIPVETPRIHMAMWAPDGLSVIATDAGGNTGGGVFIFRVAEEPECRTVPLFFPSDFTPSEWVPEKGQIEEGNRMPTHLQPRTTLANADQTLFTENYKPLELNESSIALKQIYPPFLKYSWLSEELWLRRLDKNAGMSNESQNVKKSPGRPGRKPKNHQDDIGNSLSGNIGDDLDSDSDVSGKESDSDDRNVSDNDSDSMSRNNHSDQD</sequence>
<evidence type="ECO:0000256" key="2">
    <source>
        <dbReference type="SAM" id="MobiDB-lite"/>
    </source>
</evidence>
<feature type="repeat" description="WD" evidence="1">
    <location>
        <begin position="154"/>
        <end position="197"/>
    </location>
</feature>
<keyword evidence="4" id="KW-1185">Reference proteome</keyword>
<name>A0ABR2HJS9_9EUKA</name>
<gene>
    <name evidence="3" type="ORF">M9Y10_019165</name>
</gene>
<dbReference type="PROSITE" id="PS50082">
    <property type="entry name" value="WD_REPEATS_2"/>
    <property type="match status" value="2"/>
</dbReference>
<evidence type="ECO:0000313" key="3">
    <source>
        <dbReference type="EMBL" id="KAK8848109.1"/>
    </source>
</evidence>
<feature type="compositionally biased region" description="Basic and acidic residues" evidence="2">
    <location>
        <begin position="648"/>
        <end position="661"/>
    </location>
</feature>
<evidence type="ECO:0000256" key="1">
    <source>
        <dbReference type="PROSITE-ProRule" id="PRU00221"/>
    </source>
</evidence>
<dbReference type="InterPro" id="IPR052060">
    <property type="entry name" value="Bromo_WD_repeat"/>
</dbReference>
<evidence type="ECO:0000313" key="4">
    <source>
        <dbReference type="Proteomes" id="UP001470230"/>
    </source>
</evidence>
<comment type="caution">
    <text evidence="3">The sequence shown here is derived from an EMBL/GenBank/DDBJ whole genome shotgun (WGS) entry which is preliminary data.</text>
</comment>